<gene>
    <name evidence="3" type="ORF">A9458_03095</name>
</gene>
<proteinExistence type="inferred from homology"/>
<comment type="similarity">
    <text evidence="1">Belongs to the intimin/invasin family.</text>
</comment>
<dbReference type="InterPro" id="IPR051715">
    <property type="entry name" value="Intimin-Invasin_domain"/>
</dbReference>
<evidence type="ECO:0000259" key="2">
    <source>
        <dbReference type="Pfam" id="PF11924"/>
    </source>
</evidence>
<comment type="caution">
    <text evidence="3">The sequence shown here is derived from an EMBL/GenBank/DDBJ whole genome shotgun (WGS) entry which is preliminary data.</text>
</comment>
<evidence type="ECO:0000313" key="3">
    <source>
        <dbReference type="EMBL" id="EAK9993836.1"/>
    </source>
</evidence>
<accession>A0A6L1L2X3</accession>
<dbReference type="InterPro" id="IPR024519">
    <property type="entry name" value="IAT_beta"/>
</dbReference>
<dbReference type="PANTHER" id="PTHR39576:SF2">
    <property type="entry name" value="ATTACHING AND EFFACING PROTEIN HOMOLOG-RELATED"/>
    <property type="match status" value="1"/>
</dbReference>
<evidence type="ECO:0000313" key="4">
    <source>
        <dbReference type="Proteomes" id="UP000476009"/>
    </source>
</evidence>
<evidence type="ECO:0000256" key="1">
    <source>
        <dbReference type="ARBA" id="ARBA00010116"/>
    </source>
</evidence>
<dbReference type="GO" id="GO:0009279">
    <property type="term" value="C:cell outer membrane"/>
    <property type="evidence" value="ECO:0007669"/>
    <property type="project" value="TreeGrafter"/>
</dbReference>
<dbReference type="Gene3D" id="2.40.160.160">
    <property type="entry name" value="Inverse autotransporter, beta-domain"/>
    <property type="match status" value="1"/>
</dbReference>
<sequence length="2085" mass="233094">MKKTLLFVLLIHTFLFSQIMILKNQDKIIIDNNQTLAVNSLSQAKDHNNIDLKVKRLLEEKPKKDSNLSKEDKELSNKVINTIQTIGNVYNAKDSKERDEIVRDLVGNYLSLQANTLIQEYLHALNHSINSEFNLSYNDRGGLSGGAKALLPIMSEDNPKISYFLQSGIGGYDNNRIIGHFGGGIRYYPNALALNNSGNIMLGLNLVYDHDFSREHKRMSLGFESMLDTLAFHANIYQRLSDWVDSYDFKNTNNDLTFLERPANGWDMGIKYAFPSMSNVAIFANMSKWYGEKVAPFGNANCYEDLEKNPLVYEGGITYSPCPALTFSLSHKRSNESDKQGTNIAMNFSIPLDKDALKHAFDPKFAGINNTIEGSRTHFIDRDYSMVLEYKAINNAYHISYCGNLGDNTHCIMLKNGFNQAVRNVTMSVTPEQKSVILKNGNHYITDGNGKVFVKIIHAYGIHQTNLIAKAGNAQESFPITIVTPKGDFRVFAKPSNIQRHEKSLITFAGSDLAGNLDINWKLNGKGSLEKTPNSDKTDKDGISNIIYKPDASMKNKEKAEIIANVLGVTLKAFVQIAIYGDDDIILDKTTIGNKEKAHASYKNLQAKTTKVKWSIQGDNALFIDKDKTSKELNLIANENGESNVEIIGLSGNEKVKIIAKNMSDELVKAKSKVLEIKNYSATMELPTGKDPVTHQDFEKGIIDYKSDFEVKLKGLMPKTKVSWKAKDIQSNKTLRISNDKESTADDKGESKIVFEGVKDFNIKRLQIIATYNQSTASTQEINGEIKLHQYTPSINFSKDKIHAYESDSNKALKDLKLDHVEVTIKGGKPNEKIEWSLSGDASLSNQEATFNTSGEAKATITSKAPFKTNPIINIDTLGQNLSKTITYDVKTYTPSVTYPSFKDQEKTIDYIDDFNIKVSGLLPNSTIDKISGGKGVKAKKESFNVNDKGEATLEFNGISDYSVKELTIKFSYTKQGSVKEELNLDKIKLYQYTISFNADPSTIIAEPNKNAEVTLKGGKANEKIEWSLSGDATLTKADKVFNASGEAKAVITSKTPFKTNPIINVSTLGQNLAKTLTYADGTIYTPKIEYPSYKVSFWKTLDKTIDYDSDYVLKVSGLLPNSTIDKISGSKGVKAKKESFNVNDKGEATLEFNGISDPSVKELTIKFSYMNTRVSKAEFTTDKINLYQRELNLELDKETLYTQEGEVVHAVLKGGKTGSKVEWSLSGDATLTKADKVFNASGEAKATITSKAPFENDIMLKANALGSSFTKSIKYNRKIYTPEVEYPAYDPSWLPFDTLKNTIDYDSDYVLKVSGLLPNSTIDKISGGKGVKAKKESFNVNDKGEATLEFNGISDYSVKELTIKFSYMNTGVSKAEFTTDKINLYQRELKFEGDKTIYTEENAQANITLKGGKKGAKVEWSLKDGDATLGSHDTTFNRSGYAYATITSKAPFKANPVISVETIGQNVSTAIAYVDKEYIPSIVYPNYKGHEKTVNLNQDFNLEVSNLIPNTEIEIYHNILSEAQPKQDHVKVNSLGRATLEFNGVWTPTVDKFYIKFKYMKTKSKSADFSTDWIYIYKQDTKLVLDIDKDSFLKREGEEAHAVLKGGKANEKVEWSLSGDATLTKADKVFNASGEAKATITSKAPFKANPVISVETIGQRLSQTIAYLDKEIYTPKITYPSFKGKEKTIDYETDFEIPISGLMPNSYIEILKNQTVKPIHSYTLAVDEHGKAQLHFRPISDYSVKDFQVKFKYNKTKDTEEIFTTDIINLYQYGLNIESLGIIEAKQGKVLTLKAINGKPKTKVKWKIISGSGVLSHNETTFNDKGESTIILAAKAPYDDVKIEAEAEFDSKKANTTIYYSFDPIIHDDKITFDKGGVITITGLKPNSEVVIGLEKLYYTALEESGRILNANKNGEIKLHFNPVSSVNTDDYDNRFFRVKFTYRKSNNEPTAEKTISSFVRPPDVINIHFESINDLQHGCWVPANSYFSNGMPNAPIEVKPQWTWMIGMSSYKVLQKDAKFDRNGKATYREGVIWCTVGNVGDLYYMDLYVDGKKYSLTAVTRYGYKGFEWDSWSSDSYNSTLE</sequence>
<dbReference type="Pfam" id="PF11924">
    <property type="entry name" value="IAT_beta"/>
    <property type="match status" value="1"/>
</dbReference>
<feature type="domain" description="Inverse autotransporter beta-domain" evidence="2">
    <location>
        <begin position="86"/>
        <end position="384"/>
    </location>
</feature>
<name>A0A6L1L2X3_CAMLA</name>
<dbReference type="EMBL" id="AACKNS010000002">
    <property type="protein sequence ID" value="EAK9993836.1"/>
    <property type="molecule type" value="Genomic_DNA"/>
</dbReference>
<protein>
    <recommendedName>
        <fullName evidence="2">Inverse autotransporter beta-domain domain-containing protein</fullName>
    </recommendedName>
</protein>
<reference evidence="3 4" key="1">
    <citation type="submission" date="2018-05" db="EMBL/GenBank/DDBJ databases">
        <authorList>
            <consortium name="PulseNet: The National Subtyping Network for Foodborne Disease Surveillance"/>
            <person name="Tarr C.L."/>
            <person name="Trees E."/>
            <person name="Katz L.S."/>
            <person name="Carleton-Romer H.A."/>
            <person name="Stroika S."/>
            <person name="Kucerova Z."/>
            <person name="Roache K.F."/>
            <person name="Sabol A.L."/>
            <person name="Besser J."/>
            <person name="Gerner-Smidt P."/>
        </authorList>
    </citation>
    <scope>NUCLEOTIDE SEQUENCE [LARGE SCALE GENOMIC DNA]</scope>
    <source>
        <strain evidence="3 4">D5625</strain>
    </source>
</reference>
<dbReference type="InterPro" id="IPR038177">
    <property type="entry name" value="IAT_beta_sf"/>
</dbReference>
<dbReference type="Proteomes" id="UP000476009">
    <property type="component" value="Unassembled WGS sequence"/>
</dbReference>
<organism evidence="3 4">
    <name type="scientific">Campylobacter lari</name>
    <dbReference type="NCBI Taxonomy" id="201"/>
    <lineage>
        <taxon>Bacteria</taxon>
        <taxon>Pseudomonadati</taxon>
        <taxon>Campylobacterota</taxon>
        <taxon>Epsilonproteobacteria</taxon>
        <taxon>Campylobacterales</taxon>
        <taxon>Campylobacteraceae</taxon>
        <taxon>Campylobacter</taxon>
    </lineage>
</organism>
<dbReference type="PANTHER" id="PTHR39576">
    <property type="entry name" value="ATTACHING AND EFFACING PROTEIN HOMOLOG-RELATED-RELATED"/>
    <property type="match status" value="1"/>
</dbReference>